<reference evidence="2 3" key="3">
    <citation type="submission" date="2019-11" db="EMBL/GenBank/DDBJ databases">
        <title>A de novo genome assembly of a pear dwarfing rootstock.</title>
        <authorList>
            <person name="Wang F."/>
            <person name="Wang J."/>
            <person name="Li S."/>
            <person name="Zhang Y."/>
            <person name="Fang M."/>
            <person name="Ma L."/>
            <person name="Zhao Y."/>
            <person name="Jiang S."/>
        </authorList>
    </citation>
    <scope>NUCLEOTIDE SEQUENCE [LARGE SCALE GENOMIC DNA]</scope>
    <source>
        <strain evidence="2">S2</strain>
        <tissue evidence="2">Leaf</tissue>
    </source>
</reference>
<dbReference type="AlphaFoldDB" id="A0A5N5HPL8"/>
<proteinExistence type="predicted"/>
<feature type="region of interest" description="Disordered" evidence="1">
    <location>
        <begin position="175"/>
        <end position="200"/>
    </location>
</feature>
<evidence type="ECO:0000313" key="3">
    <source>
        <dbReference type="Proteomes" id="UP000327157"/>
    </source>
</evidence>
<name>A0A5N5HPL8_9ROSA</name>
<comment type="caution">
    <text evidence="2">The sequence shown here is derived from an EMBL/GenBank/DDBJ whole genome shotgun (WGS) entry which is preliminary data.</text>
</comment>
<evidence type="ECO:0000256" key="1">
    <source>
        <dbReference type="SAM" id="MobiDB-lite"/>
    </source>
</evidence>
<dbReference type="EMBL" id="SMOL01000148">
    <property type="protein sequence ID" value="KAB2629528.1"/>
    <property type="molecule type" value="Genomic_DNA"/>
</dbReference>
<gene>
    <name evidence="2" type="ORF">D8674_034323</name>
</gene>
<reference evidence="3" key="2">
    <citation type="submission" date="2019-10" db="EMBL/GenBank/DDBJ databases">
        <title>A de novo genome assembly of a pear dwarfing rootstock.</title>
        <authorList>
            <person name="Wang F."/>
            <person name="Wang J."/>
            <person name="Li S."/>
            <person name="Zhang Y."/>
            <person name="Fang M."/>
            <person name="Ma L."/>
            <person name="Zhao Y."/>
            <person name="Jiang S."/>
        </authorList>
    </citation>
    <scope>NUCLEOTIDE SEQUENCE [LARGE SCALE GENOMIC DNA]</scope>
</reference>
<dbReference type="Proteomes" id="UP000327157">
    <property type="component" value="Chromosome 8"/>
</dbReference>
<keyword evidence="3" id="KW-1185">Reference proteome</keyword>
<sequence length="200" mass="22416">MVWVKISQIPMQYRELNILKTITKPIGDLLRLHDLYINSLSGMAIMVLMEVDVCLLLKWVLMVNGNKELPTFLSYESLFEVFSYCGRRTVLKYDCDVNVLDANWFMVNKVFIDGLNMLLEDFTDPNLTLGDLDDDLIVCFPQLQIAITDSAHSGVGVDDSKMTISWAPRIRIRENEGDIEDESEGKGAAAGSGDGMGVNN</sequence>
<accession>A0A5N5HPL8</accession>
<evidence type="ECO:0008006" key="4">
    <source>
        <dbReference type="Google" id="ProtNLM"/>
    </source>
</evidence>
<organism evidence="2 3">
    <name type="scientific">Pyrus ussuriensis x Pyrus communis</name>
    <dbReference type="NCBI Taxonomy" id="2448454"/>
    <lineage>
        <taxon>Eukaryota</taxon>
        <taxon>Viridiplantae</taxon>
        <taxon>Streptophyta</taxon>
        <taxon>Embryophyta</taxon>
        <taxon>Tracheophyta</taxon>
        <taxon>Spermatophyta</taxon>
        <taxon>Magnoliopsida</taxon>
        <taxon>eudicotyledons</taxon>
        <taxon>Gunneridae</taxon>
        <taxon>Pentapetalae</taxon>
        <taxon>rosids</taxon>
        <taxon>fabids</taxon>
        <taxon>Rosales</taxon>
        <taxon>Rosaceae</taxon>
        <taxon>Amygdaloideae</taxon>
        <taxon>Maleae</taxon>
        <taxon>Pyrus</taxon>
    </lineage>
</organism>
<reference evidence="2 3" key="1">
    <citation type="submission" date="2019-09" db="EMBL/GenBank/DDBJ databases">
        <authorList>
            <person name="Ou C."/>
        </authorList>
    </citation>
    <scope>NUCLEOTIDE SEQUENCE [LARGE SCALE GENOMIC DNA]</scope>
    <source>
        <strain evidence="2">S2</strain>
        <tissue evidence="2">Leaf</tissue>
    </source>
</reference>
<dbReference type="OrthoDB" id="1096772at2759"/>
<evidence type="ECO:0000313" key="2">
    <source>
        <dbReference type="EMBL" id="KAB2629528.1"/>
    </source>
</evidence>
<feature type="compositionally biased region" description="Gly residues" evidence="1">
    <location>
        <begin position="188"/>
        <end position="200"/>
    </location>
</feature>
<protein>
    <recommendedName>
        <fullName evidence="4">DUF4283 domain-containing protein</fullName>
    </recommendedName>
</protein>